<accession>A0ABV6YQM9</accession>
<proteinExistence type="predicted"/>
<dbReference type="InterPro" id="IPR036034">
    <property type="entry name" value="PDZ_sf"/>
</dbReference>
<dbReference type="Pfam" id="PF17820">
    <property type="entry name" value="PDZ_6"/>
    <property type="match status" value="1"/>
</dbReference>
<gene>
    <name evidence="2" type="ORF">ACFL2Z_05685</name>
</gene>
<dbReference type="SUPFAM" id="SSF50156">
    <property type="entry name" value="PDZ domain-like"/>
    <property type="match status" value="1"/>
</dbReference>
<dbReference type="Gene3D" id="2.30.42.10">
    <property type="match status" value="1"/>
</dbReference>
<protein>
    <submittedName>
        <fullName evidence="2">PDZ domain-containing protein</fullName>
    </submittedName>
</protein>
<dbReference type="Gene3D" id="2.40.70.10">
    <property type="entry name" value="Acid Proteases"/>
    <property type="match status" value="1"/>
</dbReference>
<dbReference type="EMBL" id="JBHPEI010000137">
    <property type="protein sequence ID" value="MFC1800375.1"/>
    <property type="molecule type" value="Genomic_DNA"/>
</dbReference>
<dbReference type="InterPro" id="IPR001478">
    <property type="entry name" value="PDZ"/>
</dbReference>
<feature type="domain" description="PDZ" evidence="1">
    <location>
        <begin position="81"/>
        <end position="134"/>
    </location>
</feature>
<evidence type="ECO:0000259" key="1">
    <source>
        <dbReference type="PROSITE" id="PS50106"/>
    </source>
</evidence>
<dbReference type="InterPro" id="IPR041489">
    <property type="entry name" value="PDZ_6"/>
</dbReference>
<sequence length="173" mass="19082">VERIVAGAGGHIRARVSEFESVQLGGYTVERPLILVPLEDLGAFSLDRGMGVLGNNILRRFVLYLDYANQRIIVEKGRDFETSFPRDRSGISIVLTPEDDYQVLSVSAGTPAADAGLLKGDLVKSINGIPVEHLGDPIRISNLFRADAGTVYQLEILRDGEPFELRLTLRKLY</sequence>
<dbReference type="InterPro" id="IPR021109">
    <property type="entry name" value="Peptidase_aspartic_dom_sf"/>
</dbReference>
<dbReference type="SMART" id="SM00228">
    <property type="entry name" value="PDZ"/>
    <property type="match status" value="1"/>
</dbReference>
<evidence type="ECO:0000313" key="3">
    <source>
        <dbReference type="Proteomes" id="UP001594288"/>
    </source>
</evidence>
<reference evidence="2 3" key="1">
    <citation type="submission" date="2024-09" db="EMBL/GenBank/DDBJ databases">
        <authorList>
            <person name="D'Angelo T."/>
        </authorList>
    </citation>
    <scope>NUCLEOTIDE SEQUENCE [LARGE SCALE GENOMIC DNA]</scope>
    <source>
        <strain evidence="2">SAG AM-311-F02</strain>
    </source>
</reference>
<dbReference type="Proteomes" id="UP001594288">
    <property type="component" value="Unassembled WGS sequence"/>
</dbReference>
<name>A0ABV6YQM9_UNCEI</name>
<organism evidence="2 3">
    <name type="scientific">Eiseniibacteriota bacterium</name>
    <dbReference type="NCBI Taxonomy" id="2212470"/>
    <lineage>
        <taxon>Bacteria</taxon>
        <taxon>Candidatus Eiseniibacteriota</taxon>
    </lineage>
</organism>
<feature type="non-terminal residue" evidence="2">
    <location>
        <position position="1"/>
    </location>
</feature>
<keyword evidence="3" id="KW-1185">Reference proteome</keyword>
<evidence type="ECO:0000313" key="2">
    <source>
        <dbReference type="EMBL" id="MFC1800375.1"/>
    </source>
</evidence>
<dbReference type="PROSITE" id="PS50106">
    <property type="entry name" value="PDZ"/>
    <property type="match status" value="1"/>
</dbReference>
<comment type="caution">
    <text evidence="2">The sequence shown here is derived from an EMBL/GenBank/DDBJ whole genome shotgun (WGS) entry which is preliminary data.</text>
</comment>